<evidence type="ECO:0000256" key="1">
    <source>
        <dbReference type="ARBA" id="ARBA00022450"/>
    </source>
</evidence>
<reference evidence="6" key="2">
    <citation type="journal article" date="2019" name="Appl. Environ. Microbiol.">
        <title>The ADEP biosynthetic gene cluster in Streptomyces hawaiiensis NRRL 15010 reveals an accessory clpP gene as a novel antibiotic resistance factor.</title>
        <authorList>
            <person name="Thomy D."/>
            <person name="Culp E."/>
            <person name="Adamek M."/>
            <person name="Cheng E.Y."/>
            <person name="Ziemert N."/>
            <person name="Wright G.D."/>
            <person name="Sass P."/>
            <person name="Brotz-Oesterhelt H."/>
        </authorList>
    </citation>
    <scope>NUCLEOTIDE SEQUENCE</scope>
    <source>
        <strain evidence="6">NRRL 15010</strain>
    </source>
</reference>
<gene>
    <name evidence="6" type="primary">adeC</name>
    <name evidence="3" type="synonym">acpP</name>
    <name evidence="5" type="ORF">CEB94_33320</name>
</gene>
<name>A0A5B9BGJ9_9ACTN</name>
<comment type="subcellular location">
    <subcellularLocation>
        <location evidence="3">Cytoplasm</location>
    </subcellularLocation>
</comment>
<dbReference type="AlphaFoldDB" id="A0A5B9BGJ9"/>
<evidence type="ECO:0000313" key="7">
    <source>
        <dbReference type="Proteomes" id="UP000495940"/>
    </source>
</evidence>
<dbReference type="EMBL" id="MK047367">
    <property type="protein sequence ID" value="QED88050.1"/>
    <property type="molecule type" value="Genomic_DNA"/>
</dbReference>
<comment type="similarity">
    <text evidence="3">Belongs to the acyl carrier protein (ACP) family.</text>
</comment>
<accession>A0A5B9BGJ9</accession>
<dbReference type="Pfam" id="PF00550">
    <property type="entry name" value="PP-binding"/>
    <property type="match status" value="1"/>
</dbReference>
<dbReference type="HAMAP" id="MF_01217">
    <property type="entry name" value="Acyl_carrier"/>
    <property type="match status" value="1"/>
</dbReference>
<comment type="PTM">
    <text evidence="3">4'-phosphopantetheine is transferred from CoA to a specific serine of apo-ACP by AcpS. This modification is essential for activity because fatty acids are bound in thioester linkage to the sulfhydryl of the prosthetic group.</text>
</comment>
<keyword evidence="1 3" id="KW-0596">Phosphopantetheine</keyword>
<reference evidence="5 7" key="1">
    <citation type="submission" date="2017-06" db="EMBL/GenBank/DDBJ databases">
        <title>Complete Genome Sequence of Streptomyces hawaiiensis NRRL 15010 and insights into acyldepsipeptides biosynthesis.</title>
        <authorList>
            <person name="Mariita R.M."/>
            <person name="Sello J.K."/>
        </authorList>
    </citation>
    <scope>NUCLEOTIDE SEQUENCE [LARGE SCALE GENOMIC DNA]</scope>
    <source>
        <strain evidence="5 7">ATCC 12236</strain>
    </source>
</reference>
<protein>
    <recommendedName>
        <fullName evidence="3">Acyl carrier protein</fullName>
        <shortName evidence="3">ACP</shortName>
    </recommendedName>
</protein>
<evidence type="ECO:0000256" key="3">
    <source>
        <dbReference type="HAMAP-Rule" id="MF_01217"/>
    </source>
</evidence>
<dbReference type="InterPro" id="IPR036736">
    <property type="entry name" value="ACP-like_sf"/>
</dbReference>
<evidence type="ECO:0000313" key="6">
    <source>
        <dbReference type="EMBL" id="QED88050.1"/>
    </source>
</evidence>
<dbReference type="InterPro" id="IPR003231">
    <property type="entry name" value="ACP"/>
</dbReference>
<keyword evidence="3" id="KW-0443">Lipid metabolism</keyword>
<feature type="modified residue" description="O-(pantetheine 4'-phosphoryl)serine" evidence="3">
    <location>
        <position position="44"/>
    </location>
</feature>
<dbReference type="GO" id="GO:0005737">
    <property type="term" value="C:cytoplasm"/>
    <property type="evidence" value="ECO:0007669"/>
    <property type="project" value="UniProtKB-SubCell"/>
</dbReference>
<dbReference type="InterPro" id="IPR009081">
    <property type="entry name" value="PP-bd_ACP"/>
</dbReference>
<keyword evidence="3" id="KW-0963">Cytoplasm</keyword>
<dbReference type="PROSITE" id="PS50075">
    <property type="entry name" value="CARRIER"/>
    <property type="match status" value="1"/>
</dbReference>
<keyword evidence="3" id="KW-0275">Fatty acid biosynthesis</keyword>
<dbReference type="KEGG" id="shaw:CEB94_33320"/>
<dbReference type="GO" id="GO:0000036">
    <property type="term" value="F:acyl carrier activity"/>
    <property type="evidence" value="ECO:0007669"/>
    <property type="project" value="UniProtKB-UniRule"/>
</dbReference>
<feature type="domain" description="Carrier" evidence="4">
    <location>
        <begin position="9"/>
        <end position="84"/>
    </location>
</feature>
<dbReference type="EMBL" id="CP021978">
    <property type="protein sequence ID" value="QCD60894.1"/>
    <property type="molecule type" value="Genomic_DNA"/>
</dbReference>
<sequence>MGIEEERYDANLDRVKKIVCDRLELDEDEVTLTSLFHEEHGSDSLQSIEILAALEADFDIEIDQSQLPRMVNVKGVYEVVAETIGW</sequence>
<dbReference type="Proteomes" id="UP000495940">
    <property type="component" value="Chromosome"/>
</dbReference>
<keyword evidence="2 3" id="KW-0597">Phosphoprotein</keyword>
<organism evidence="6">
    <name type="scientific">Streptomyces hawaiiensis</name>
    <dbReference type="NCBI Taxonomy" id="67305"/>
    <lineage>
        <taxon>Bacteria</taxon>
        <taxon>Bacillati</taxon>
        <taxon>Actinomycetota</taxon>
        <taxon>Actinomycetes</taxon>
        <taxon>Kitasatosporales</taxon>
        <taxon>Streptomycetaceae</taxon>
        <taxon>Streptomyces</taxon>
    </lineage>
</organism>
<comment type="pathway">
    <text evidence="3">Lipid metabolism; fatty acid biosynthesis.</text>
</comment>
<evidence type="ECO:0000256" key="2">
    <source>
        <dbReference type="ARBA" id="ARBA00022553"/>
    </source>
</evidence>
<keyword evidence="3" id="KW-0276">Fatty acid metabolism</keyword>
<dbReference type="Gene3D" id="1.10.1200.10">
    <property type="entry name" value="ACP-like"/>
    <property type="match status" value="1"/>
</dbReference>
<proteinExistence type="inferred from homology"/>
<keyword evidence="7" id="KW-1185">Reference proteome</keyword>
<keyword evidence="3" id="KW-0444">Lipid biosynthesis</keyword>
<comment type="function">
    <text evidence="3">Carrier of the growing fatty acid chain in fatty acid biosynthesis.</text>
</comment>
<dbReference type="SUPFAM" id="SSF47336">
    <property type="entry name" value="ACP-like"/>
    <property type="match status" value="1"/>
</dbReference>
<dbReference type="UniPathway" id="UPA00094"/>
<evidence type="ECO:0000313" key="5">
    <source>
        <dbReference type="EMBL" id="QCD60894.1"/>
    </source>
</evidence>
<evidence type="ECO:0000259" key="4">
    <source>
        <dbReference type="PROSITE" id="PS50075"/>
    </source>
</evidence>